<dbReference type="NCBIfam" id="TIGR00707">
    <property type="entry name" value="argD"/>
    <property type="match status" value="1"/>
</dbReference>
<dbReference type="GO" id="GO:0030170">
    <property type="term" value="F:pyridoxal phosphate binding"/>
    <property type="evidence" value="ECO:0007669"/>
    <property type="project" value="InterPro"/>
</dbReference>
<evidence type="ECO:0000313" key="7">
    <source>
        <dbReference type="Proteomes" id="UP000501452"/>
    </source>
</evidence>
<comment type="miscellaneous">
    <text evidence="5">May also have succinyldiaminopimelate aminotransferase activity, thus carrying out the corresponding step in lysine biosynthesis.</text>
</comment>
<feature type="binding site" evidence="5">
    <location>
        <position position="128"/>
    </location>
    <ligand>
        <name>pyridoxal 5'-phosphate</name>
        <dbReference type="ChEBI" id="CHEBI:597326"/>
    </ligand>
</feature>
<keyword evidence="4 5" id="KW-0663">Pyridoxal phosphate</keyword>
<dbReference type="SUPFAM" id="SSF53383">
    <property type="entry name" value="PLP-dependent transferases"/>
    <property type="match status" value="1"/>
</dbReference>
<protein>
    <recommendedName>
        <fullName evidence="5">Acetylornithine aminotransferase</fullName>
        <shortName evidence="5">ACOAT</shortName>
        <ecNumber evidence="5">2.6.1.11</ecNumber>
    </recommendedName>
</protein>
<keyword evidence="1 5" id="KW-0032">Aminotransferase</keyword>
<dbReference type="PIRSF" id="PIRSF000521">
    <property type="entry name" value="Transaminase_4ab_Lys_Orn"/>
    <property type="match status" value="1"/>
</dbReference>
<comment type="subcellular location">
    <subcellularLocation>
        <location evidence="5">Cytoplasm</location>
    </subcellularLocation>
</comment>
<dbReference type="NCBIfam" id="NF002325">
    <property type="entry name" value="PRK01278.1"/>
    <property type="match status" value="1"/>
</dbReference>
<gene>
    <name evidence="5" type="primary">argD</name>
    <name evidence="6" type="ORF">GBA63_16160</name>
</gene>
<evidence type="ECO:0000256" key="2">
    <source>
        <dbReference type="ARBA" id="ARBA00022605"/>
    </source>
</evidence>
<dbReference type="InterPro" id="IPR015421">
    <property type="entry name" value="PyrdxlP-dep_Trfase_major"/>
</dbReference>
<keyword evidence="7" id="KW-1185">Reference proteome</keyword>
<dbReference type="Pfam" id="PF00202">
    <property type="entry name" value="Aminotran_3"/>
    <property type="match status" value="1"/>
</dbReference>
<feature type="binding site" evidence="5">
    <location>
        <begin position="95"/>
        <end position="96"/>
    </location>
    <ligand>
        <name>pyridoxal 5'-phosphate</name>
        <dbReference type="ChEBI" id="CHEBI:597326"/>
    </ligand>
</feature>
<feature type="binding site" evidence="5">
    <location>
        <position position="131"/>
    </location>
    <ligand>
        <name>N(2)-acetyl-L-ornithine</name>
        <dbReference type="ChEBI" id="CHEBI:57805"/>
    </ligand>
</feature>
<dbReference type="FunFam" id="3.40.640.10:FF:000004">
    <property type="entry name" value="Acetylornithine aminotransferase"/>
    <property type="match status" value="1"/>
</dbReference>
<accession>A0A6G8QBZ4</accession>
<dbReference type="PANTHER" id="PTHR11986:SF79">
    <property type="entry name" value="ACETYLORNITHINE AMINOTRANSFERASE, MITOCHONDRIAL"/>
    <property type="match status" value="1"/>
</dbReference>
<dbReference type="RefSeq" id="WP_166177804.1">
    <property type="nucleotide sequence ID" value="NZ_CP045119.1"/>
</dbReference>
<dbReference type="Gene3D" id="3.90.1150.10">
    <property type="entry name" value="Aspartate Aminotransferase, domain 1"/>
    <property type="match status" value="1"/>
</dbReference>
<name>A0A6G8QBZ4_9ACTN</name>
<dbReference type="GO" id="GO:0005737">
    <property type="term" value="C:cytoplasm"/>
    <property type="evidence" value="ECO:0007669"/>
    <property type="project" value="UniProtKB-SubCell"/>
</dbReference>
<evidence type="ECO:0000256" key="1">
    <source>
        <dbReference type="ARBA" id="ARBA00022576"/>
    </source>
</evidence>
<dbReference type="InterPro" id="IPR005814">
    <property type="entry name" value="Aminotrans_3"/>
</dbReference>
<dbReference type="InterPro" id="IPR050103">
    <property type="entry name" value="Class-III_PLP-dep_AT"/>
</dbReference>
<dbReference type="GO" id="GO:0006526">
    <property type="term" value="P:L-arginine biosynthetic process"/>
    <property type="evidence" value="ECO:0007669"/>
    <property type="project" value="UniProtKB-UniRule"/>
</dbReference>
<feature type="binding site" evidence="5">
    <location>
        <position position="270"/>
    </location>
    <ligand>
        <name>pyridoxal 5'-phosphate</name>
        <dbReference type="ChEBI" id="CHEBI:597326"/>
    </ligand>
</feature>
<dbReference type="InterPro" id="IPR004636">
    <property type="entry name" value="AcOrn/SuccOrn_fam"/>
</dbReference>
<dbReference type="InterPro" id="IPR015422">
    <property type="entry name" value="PyrdxlP-dep_Trfase_small"/>
</dbReference>
<comment type="similarity">
    <text evidence="5">Belongs to the class-III pyridoxal-phosphate-dependent aminotransferase family. ArgD subfamily.</text>
</comment>
<dbReference type="EMBL" id="CP045119">
    <property type="protein sequence ID" value="QIN84006.1"/>
    <property type="molecule type" value="Genomic_DNA"/>
</dbReference>
<feature type="modified residue" description="N6-(pyridoxal phosphate)lysine" evidence="5">
    <location>
        <position position="242"/>
    </location>
</feature>
<keyword evidence="5" id="KW-0963">Cytoplasm</keyword>
<comment type="catalytic activity">
    <reaction evidence="5">
        <text>N(2)-acetyl-L-ornithine + 2-oxoglutarate = N-acetyl-L-glutamate 5-semialdehyde + L-glutamate</text>
        <dbReference type="Rhea" id="RHEA:18049"/>
        <dbReference type="ChEBI" id="CHEBI:16810"/>
        <dbReference type="ChEBI" id="CHEBI:29123"/>
        <dbReference type="ChEBI" id="CHEBI:29985"/>
        <dbReference type="ChEBI" id="CHEBI:57805"/>
        <dbReference type="EC" id="2.6.1.11"/>
    </reaction>
</comment>
<comment type="cofactor">
    <cofactor evidence="5">
        <name>pyridoxal 5'-phosphate</name>
        <dbReference type="ChEBI" id="CHEBI:597326"/>
    </cofactor>
    <text evidence="5">Binds 1 pyridoxal phosphate per subunit.</text>
</comment>
<dbReference type="HAMAP" id="MF_01107">
    <property type="entry name" value="ArgD_aminotrans_3"/>
    <property type="match status" value="1"/>
</dbReference>
<evidence type="ECO:0000256" key="3">
    <source>
        <dbReference type="ARBA" id="ARBA00022679"/>
    </source>
</evidence>
<organism evidence="6 7">
    <name type="scientific">Rubrobacter tropicus</name>
    <dbReference type="NCBI Taxonomy" id="2653851"/>
    <lineage>
        <taxon>Bacteria</taxon>
        <taxon>Bacillati</taxon>
        <taxon>Actinomycetota</taxon>
        <taxon>Rubrobacteria</taxon>
        <taxon>Rubrobacterales</taxon>
        <taxon>Rubrobacteraceae</taxon>
        <taxon>Rubrobacter</taxon>
    </lineage>
</organism>
<dbReference type="CDD" id="cd00610">
    <property type="entry name" value="OAT_like"/>
    <property type="match status" value="1"/>
</dbReference>
<evidence type="ECO:0000313" key="6">
    <source>
        <dbReference type="EMBL" id="QIN84006.1"/>
    </source>
</evidence>
<dbReference type="InterPro" id="IPR049704">
    <property type="entry name" value="Aminotrans_3_PPA_site"/>
</dbReference>
<dbReference type="PANTHER" id="PTHR11986">
    <property type="entry name" value="AMINOTRANSFERASE CLASS III"/>
    <property type="match status" value="1"/>
</dbReference>
<evidence type="ECO:0000256" key="5">
    <source>
        <dbReference type="HAMAP-Rule" id="MF_01107"/>
    </source>
</evidence>
<dbReference type="AlphaFoldDB" id="A0A6G8QBZ4"/>
<keyword evidence="3 5" id="KW-0808">Transferase</keyword>
<feature type="binding site" evidence="5">
    <location>
        <begin position="213"/>
        <end position="216"/>
    </location>
    <ligand>
        <name>pyridoxal 5'-phosphate</name>
        <dbReference type="ChEBI" id="CHEBI:597326"/>
    </ligand>
</feature>
<feature type="binding site" evidence="5">
    <location>
        <position position="269"/>
    </location>
    <ligand>
        <name>N(2)-acetyl-L-ornithine</name>
        <dbReference type="ChEBI" id="CHEBI:57805"/>
    </ligand>
</feature>
<dbReference type="PROSITE" id="PS00600">
    <property type="entry name" value="AA_TRANSFER_CLASS_3"/>
    <property type="match status" value="1"/>
</dbReference>
<reference evidence="6 7" key="1">
    <citation type="submission" date="2019-10" db="EMBL/GenBank/DDBJ databases">
        <title>Rubrobacter sp nov SCSIO 52090 isolated from a deep-sea sediment in the South China Sea.</title>
        <authorList>
            <person name="Chen R.W."/>
        </authorList>
    </citation>
    <scope>NUCLEOTIDE SEQUENCE [LARGE SCALE GENOMIC DNA]</scope>
    <source>
        <strain evidence="6 7">SCSIO 52909</strain>
    </source>
</reference>
<keyword evidence="2 5" id="KW-0028">Amino-acid biosynthesis</keyword>
<dbReference type="Proteomes" id="UP000501452">
    <property type="component" value="Chromosome"/>
</dbReference>
<comment type="subunit">
    <text evidence="5">Homodimer.</text>
</comment>
<evidence type="ECO:0000256" key="4">
    <source>
        <dbReference type="ARBA" id="ARBA00022898"/>
    </source>
</evidence>
<dbReference type="GO" id="GO:0042802">
    <property type="term" value="F:identical protein binding"/>
    <property type="evidence" value="ECO:0007669"/>
    <property type="project" value="TreeGrafter"/>
</dbReference>
<dbReference type="KEGG" id="rub:GBA63_16160"/>
<proteinExistence type="inferred from homology"/>
<dbReference type="UniPathway" id="UPA00068">
    <property type="reaction ID" value="UER00109"/>
</dbReference>
<sequence>MQAVMETYKRLGISPTGGRGSWLFDDEGNRYLDFIGGIATNSLGHGHPALVGAIKDQADRLIHCSNLYEIPIQAEAAAQLTQATDFDRVFFCNSGTESVEAAIKLARKHAHDHHGPEKHEVLTFSKSFHGRTYGALSATAQPSLKAAFGPMLPGMVHAPYGDLEAAEKLSGPQTAAILVEPIQGEGGVNVAPEGFLQGLRDLCDRLDAVLIFDEVQTGAGRTGHLYAYQGVGLVPDVLTSAKGLGGGFPVGAVLAKEEFAALGPGNHGSTFGGNPLAMAAIKAVLGVVNDEDFLAEVRFKGRILKNALETLADRVPGAEVRGEGLLIGFDFGDPDLARSVFEHCLEEGVLVNLVGGTTIRMAPPLTVTRTEVRAMLDTFRGGVRAAMSAAVPEAAVA</sequence>
<comment type="pathway">
    <text evidence="5">Amino-acid biosynthesis; L-arginine biosynthesis; N(2)-acetyl-L-ornithine from L-glutamate: step 4/4.</text>
</comment>
<dbReference type="GO" id="GO:0003992">
    <property type="term" value="F:N2-acetyl-L-ornithine:2-oxoglutarate 5-aminotransferase activity"/>
    <property type="evidence" value="ECO:0007669"/>
    <property type="project" value="UniProtKB-UniRule"/>
</dbReference>
<dbReference type="EC" id="2.6.1.11" evidence="5"/>
<dbReference type="Gene3D" id="3.40.640.10">
    <property type="entry name" value="Type I PLP-dependent aspartate aminotransferase-like (Major domain)"/>
    <property type="match status" value="1"/>
</dbReference>
<dbReference type="InterPro" id="IPR015424">
    <property type="entry name" value="PyrdxlP-dep_Trfase"/>
</dbReference>
<keyword evidence="5" id="KW-0055">Arginine biosynthesis</keyword>